<dbReference type="PROSITE" id="PS00105">
    <property type="entry name" value="AA_TRANSFER_CLASS_1"/>
    <property type="match status" value="1"/>
</dbReference>
<dbReference type="PANTHER" id="PTHR43795">
    <property type="entry name" value="BIFUNCTIONAL ASPARTATE AMINOTRANSFERASE AND GLUTAMATE/ASPARTATE-PREPHENATE AMINOTRANSFERASE-RELATED"/>
    <property type="match status" value="1"/>
</dbReference>
<keyword evidence="3" id="KW-0032">Aminotransferase</keyword>
<name>A0A644ZW46_9ZZZZ</name>
<accession>A0A644ZW46</accession>
<dbReference type="InterPro" id="IPR004838">
    <property type="entry name" value="NHTrfase_class1_PyrdxlP-BS"/>
</dbReference>
<dbReference type="NCBIfam" id="NF006755">
    <property type="entry name" value="PRK09275.1"/>
    <property type="match status" value="1"/>
</dbReference>
<feature type="domain" description="Aminotransferase class I/classII large" evidence="2">
    <location>
        <begin position="3"/>
        <end position="251"/>
    </location>
</feature>
<dbReference type="Pfam" id="PF00155">
    <property type="entry name" value="Aminotran_1_2"/>
    <property type="match status" value="1"/>
</dbReference>
<protein>
    <submittedName>
        <fullName evidence="3">Bifunctional aspartate aminotransferase and L-aspartate beta-decarboxylase</fullName>
        <ecNumber evidence="3">2.6.1.1</ecNumber>
    </submittedName>
</protein>
<dbReference type="InterPro" id="IPR015424">
    <property type="entry name" value="PyrdxlP-dep_Trfase"/>
</dbReference>
<sequence length="274" mass="31807">MRPETVEHIRLIVNKHNPDLMIISDDVYGTFVDNYHSLTASLPFNTIGVYSFSKFFGVTGWRLGVITLQQKNVFDHLLKKLPEKLQLKAKKRYESLSTHPGDIRFLDRVVADSRQVALKHTSGLSTPQQVQMAFFALFTLLDKDNRYKELTKQICRHRQKLLFDSLGLDLRPDPYDAAYYTEFDLLEWATHYYGDDFAKYLHEQYKPIDILVRLAEESSIVLLNGGGFHGPEWSIRISLANLKDEDYSHIGQALHRILEMYIDNWKNSAPMPKN</sequence>
<dbReference type="InterPro" id="IPR050478">
    <property type="entry name" value="Ethylene_sulfur-biosynth"/>
</dbReference>
<dbReference type="InterPro" id="IPR004839">
    <property type="entry name" value="Aminotransferase_I/II_large"/>
</dbReference>
<dbReference type="InterPro" id="IPR015421">
    <property type="entry name" value="PyrdxlP-dep_Trfase_major"/>
</dbReference>
<dbReference type="GO" id="GO:0006520">
    <property type="term" value="P:amino acid metabolic process"/>
    <property type="evidence" value="ECO:0007669"/>
    <property type="project" value="TreeGrafter"/>
</dbReference>
<keyword evidence="3" id="KW-0808">Transferase</keyword>
<dbReference type="AlphaFoldDB" id="A0A644ZW46"/>
<gene>
    <name evidence="3" type="primary">asD_3</name>
    <name evidence="3" type="ORF">SDC9_91747</name>
</gene>
<dbReference type="EC" id="2.6.1.1" evidence="3"/>
<dbReference type="GO" id="GO:0030170">
    <property type="term" value="F:pyridoxal phosphate binding"/>
    <property type="evidence" value="ECO:0007669"/>
    <property type="project" value="InterPro"/>
</dbReference>
<evidence type="ECO:0000256" key="1">
    <source>
        <dbReference type="ARBA" id="ARBA00022898"/>
    </source>
</evidence>
<dbReference type="SUPFAM" id="SSF53383">
    <property type="entry name" value="PLP-dependent transferases"/>
    <property type="match status" value="1"/>
</dbReference>
<evidence type="ECO:0000259" key="2">
    <source>
        <dbReference type="Pfam" id="PF00155"/>
    </source>
</evidence>
<comment type="caution">
    <text evidence="3">The sequence shown here is derived from an EMBL/GenBank/DDBJ whole genome shotgun (WGS) entry which is preliminary data.</text>
</comment>
<reference evidence="3" key="1">
    <citation type="submission" date="2019-08" db="EMBL/GenBank/DDBJ databases">
        <authorList>
            <person name="Kucharzyk K."/>
            <person name="Murdoch R.W."/>
            <person name="Higgins S."/>
            <person name="Loffler F."/>
        </authorList>
    </citation>
    <scope>NUCLEOTIDE SEQUENCE</scope>
</reference>
<dbReference type="GO" id="GO:0004069">
    <property type="term" value="F:L-aspartate:2-oxoglutarate aminotransferase activity"/>
    <property type="evidence" value="ECO:0007669"/>
    <property type="project" value="UniProtKB-EC"/>
</dbReference>
<dbReference type="Gene3D" id="1.10.20.110">
    <property type="match status" value="1"/>
</dbReference>
<proteinExistence type="predicted"/>
<dbReference type="PANTHER" id="PTHR43795:SF2">
    <property type="entry name" value="BIFUNCTIONAL ASPARTATE AMINOTRANSFERASE AND GLUTAMATE_ASPARTATE-PREPHENATE AMINOTRANSFERASE"/>
    <property type="match status" value="1"/>
</dbReference>
<organism evidence="3">
    <name type="scientific">bioreactor metagenome</name>
    <dbReference type="NCBI Taxonomy" id="1076179"/>
    <lineage>
        <taxon>unclassified sequences</taxon>
        <taxon>metagenomes</taxon>
        <taxon>ecological metagenomes</taxon>
    </lineage>
</organism>
<evidence type="ECO:0000313" key="3">
    <source>
        <dbReference type="EMBL" id="MPM45062.1"/>
    </source>
</evidence>
<dbReference type="EMBL" id="VSSQ01010729">
    <property type="protein sequence ID" value="MPM45062.1"/>
    <property type="molecule type" value="Genomic_DNA"/>
</dbReference>
<dbReference type="InterPro" id="IPR015422">
    <property type="entry name" value="PyrdxlP-dep_Trfase_small"/>
</dbReference>
<keyword evidence="1" id="KW-0663">Pyridoxal phosphate</keyword>
<dbReference type="Gene3D" id="3.40.640.10">
    <property type="entry name" value="Type I PLP-dependent aspartate aminotransferase-like (Major domain)"/>
    <property type="match status" value="1"/>
</dbReference>
<dbReference type="Gene3D" id="3.90.1150.10">
    <property type="entry name" value="Aspartate Aminotransferase, domain 1"/>
    <property type="match status" value="1"/>
</dbReference>